<dbReference type="SUPFAM" id="SSF52972">
    <property type="entry name" value="ITPase-like"/>
    <property type="match status" value="1"/>
</dbReference>
<dbReference type="InterPro" id="IPR002786">
    <property type="entry name" value="Non_canon_purine_NTPase"/>
</dbReference>
<dbReference type="InterPro" id="IPR050299">
    <property type="entry name" value="YjjX_NTPase"/>
</dbReference>
<dbReference type="OrthoDB" id="164951at2"/>
<evidence type="ECO:0000256" key="11">
    <source>
        <dbReference type="HAMAP-Rule" id="MF_00648"/>
    </source>
</evidence>
<accession>A0A3M9MU20</accession>
<dbReference type="GO" id="GO:0009117">
    <property type="term" value="P:nucleotide metabolic process"/>
    <property type="evidence" value="ECO:0007669"/>
    <property type="project" value="UniProtKB-KW"/>
</dbReference>
<evidence type="ECO:0000256" key="4">
    <source>
        <dbReference type="ARBA" id="ARBA00022801"/>
    </source>
</evidence>
<dbReference type="Gene3D" id="3.90.950.10">
    <property type="match status" value="1"/>
</dbReference>
<keyword evidence="4 11" id="KW-0378">Hydrolase</keyword>
<comment type="function">
    <text evidence="11">Phosphatase that hydrolyzes non-canonical purine nucleotides such as XTP and ITP to their respective diphosphate derivatives. Probably excludes non-canonical purines from DNA/RNA precursor pool, thus preventing their incorporation into DNA/RNA and avoiding chromosomal lesions.</text>
</comment>
<dbReference type="HAMAP" id="MF_00648">
    <property type="entry name" value="Non_canon_purine_NTPase_YjjX"/>
    <property type="match status" value="1"/>
</dbReference>
<evidence type="ECO:0000256" key="10">
    <source>
        <dbReference type="ARBA" id="ARBA00060855"/>
    </source>
</evidence>
<dbReference type="Pfam" id="PF01931">
    <property type="entry name" value="NTPase_I-T"/>
    <property type="match status" value="1"/>
</dbReference>
<evidence type="ECO:0000313" key="14">
    <source>
        <dbReference type="Proteomes" id="UP000272117"/>
    </source>
</evidence>
<feature type="binding site" evidence="11">
    <location>
        <position position="72"/>
    </location>
    <ligand>
        <name>Mg(2+)</name>
        <dbReference type="ChEBI" id="CHEBI:18420"/>
    </ligand>
</feature>
<comment type="similarity">
    <text evidence="10 11">Belongs to the YjjX NTPase family.</text>
</comment>
<organism evidence="13 14">
    <name type="scientific">Rufibacter latericius</name>
    <dbReference type="NCBI Taxonomy" id="2487040"/>
    <lineage>
        <taxon>Bacteria</taxon>
        <taxon>Pseudomonadati</taxon>
        <taxon>Bacteroidota</taxon>
        <taxon>Cytophagia</taxon>
        <taxon>Cytophagales</taxon>
        <taxon>Hymenobacteraceae</taxon>
        <taxon>Rufibacter</taxon>
    </lineage>
</organism>
<dbReference type="FunFam" id="3.90.950.10:FF:000002">
    <property type="entry name" value="Inosine/xanthosine triphosphatase"/>
    <property type="match status" value="1"/>
</dbReference>
<dbReference type="Proteomes" id="UP000272117">
    <property type="component" value="Unassembled WGS sequence"/>
</dbReference>
<dbReference type="NCBIfam" id="TIGR00258">
    <property type="entry name" value="inosine/xanthosine triphosphatase"/>
    <property type="match status" value="1"/>
</dbReference>
<dbReference type="PANTHER" id="PTHR34699:SF2">
    <property type="entry name" value="NON-CANONICAL PURINE NTP PHOSPHATASE_PRRC1 DOMAIN-CONTAINING PROTEIN"/>
    <property type="match status" value="1"/>
</dbReference>
<dbReference type="RefSeq" id="WP_123126534.1">
    <property type="nucleotide sequence ID" value="NZ_RJJD01000004.1"/>
</dbReference>
<dbReference type="EC" id="3.6.1.73" evidence="11"/>
<comment type="catalytic activity">
    <reaction evidence="9 11">
        <text>XTP + H2O = XDP + phosphate + H(+)</text>
        <dbReference type="Rhea" id="RHEA:28406"/>
        <dbReference type="ChEBI" id="CHEBI:15377"/>
        <dbReference type="ChEBI" id="CHEBI:15378"/>
        <dbReference type="ChEBI" id="CHEBI:43474"/>
        <dbReference type="ChEBI" id="CHEBI:59884"/>
        <dbReference type="ChEBI" id="CHEBI:61314"/>
        <dbReference type="EC" id="3.6.1.73"/>
    </reaction>
</comment>
<comment type="catalytic activity">
    <reaction evidence="8 11">
        <text>ITP + H2O = IDP + phosphate + H(+)</text>
        <dbReference type="Rhea" id="RHEA:28330"/>
        <dbReference type="ChEBI" id="CHEBI:15377"/>
        <dbReference type="ChEBI" id="CHEBI:15378"/>
        <dbReference type="ChEBI" id="CHEBI:43474"/>
        <dbReference type="ChEBI" id="CHEBI:58280"/>
        <dbReference type="ChEBI" id="CHEBI:61402"/>
        <dbReference type="EC" id="3.6.1.73"/>
    </reaction>
</comment>
<keyword evidence="14" id="KW-1185">Reference proteome</keyword>
<evidence type="ECO:0000256" key="5">
    <source>
        <dbReference type="ARBA" id="ARBA00022842"/>
    </source>
</evidence>
<sequence length="182" mass="19896">MNKVVQKVVVASTNPVKLKAVQSGLQAMFPEQEFTVEAISVPSEVADQPMSDTETLTGAFNRVCNALDAYPQADYWVGIEGGVQMLHDELAAFAWIVVRTPRLVGKARSGMFFLPKAVAELVQQGVELGEADDRVFGHSNSKQNGGAIGLLTDNVVDRKQLYEQAVKLALVPFKNESLYLRD</sequence>
<dbReference type="GO" id="GO:0000166">
    <property type="term" value="F:nucleotide binding"/>
    <property type="evidence" value="ECO:0007669"/>
    <property type="project" value="UniProtKB-KW"/>
</dbReference>
<dbReference type="InterPro" id="IPR026533">
    <property type="entry name" value="NTPase/PRRC1"/>
</dbReference>
<comment type="caution">
    <text evidence="13">The sequence shown here is derived from an EMBL/GenBank/DDBJ whole genome shotgun (WGS) entry which is preliminary data.</text>
</comment>
<evidence type="ECO:0000313" key="13">
    <source>
        <dbReference type="EMBL" id="RNI28677.1"/>
    </source>
</evidence>
<reference evidence="13 14" key="1">
    <citation type="submission" date="2018-11" db="EMBL/GenBank/DDBJ databases">
        <title>Rufibacter latericius sp. nov., isolated from water in Baiyang Lake.</title>
        <authorList>
            <person name="Yang Y."/>
        </authorList>
    </citation>
    <scope>NUCLEOTIDE SEQUENCE [LARGE SCALE GENOMIC DNA]</scope>
    <source>
        <strain evidence="13 14">R-22-1c-1</strain>
    </source>
</reference>
<dbReference type="EMBL" id="RJJD01000004">
    <property type="protein sequence ID" value="RNI28677.1"/>
    <property type="molecule type" value="Genomic_DNA"/>
</dbReference>
<dbReference type="GO" id="GO:0046872">
    <property type="term" value="F:metal ion binding"/>
    <property type="evidence" value="ECO:0007669"/>
    <property type="project" value="UniProtKB-KW"/>
</dbReference>
<evidence type="ECO:0000256" key="9">
    <source>
        <dbReference type="ARBA" id="ARBA00048781"/>
    </source>
</evidence>
<keyword evidence="7 11" id="KW-0464">Manganese</keyword>
<evidence type="ECO:0000256" key="1">
    <source>
        <dbReference type="ARBA" id="ARBA00001936"/>
    </source>
</evidence>
<dbReference type="GO" id="GO:0006772">
    <property type="term" value="P:thiamine metabolic process"/>
    <property type="evidence" value="ECO:0007669"/>
    <property type="project" value="TreeGrafter"/>
</dbReference>
<dbReference type="InterPro" id="IPR029001">
    <property type="entry name" value="ITPase-like_fam"/>
</dbReference>
<dbReference type="GO" id="GO:0103023">
    <property type="term" value="F:ITPase activity"/>
    <property type="evidence" value="ECO:0007669"/>
    <property type="project" value="UniProtKB-EC"/>
</dbReference>
<comment type="cofactor">
    <cofactor evidence="11">
        <name>Mg(2+)</name>
        <dbReference type="ChEBI" id="CHEBI:18420"/>
    </cofactor>
    <cofactor evidence="11">
        <name>Mn(2+)</name>
        <dbReference type="ChEBI" id="CHEBI:29035"/>
    </cofactor>
    <text evidence="11">Binds 1 divalent metal cation per subunit; can use either Mg(2+) or Mn(2+).</text>
</comment>
<comment type="caution">
    <text evidence="11">Lacks conserved residue(s) required for the propagation of feature annotation.</text>
</comment>
<proteinExistence type="inferred from homology"/>
<evidence type="ECO:0000256" key="3">
    <source>
        <dbReference type="ARBA" id="ARBA00022741"/>
    </source>
</evidence>
<keyword evidence="2 11" id="KW-0479">Metal-binding</keyword>
<evidence type="ECO:0000256" key="8">
    <source>
        <dbReference type="ARBA" id="ARBA00048174"/>
    </source>
</evidence>
<keyword evidence="6 11" id="KW-0546">Nucleotide metabolism</keyword>
<keyword evidence="3 11" id="KW-0547">Nucleotide-binding</keyword>
<dbReference type="AlphaFoldDB" id="A0A3M9MU20"/>
<comment type="subunit">
    <text evidence="11">Homodimer.</text>
</comment>
<feature type="binding site" evidence="11">
    <location>
        <begin position="12"/>
        <end position="17"/>
    </location>
    <ligand>
        <name>substrate</name>
    </ligand>
</feature>
<evidence type="ECO:0000256" key="2">
    <source>
        <dbReference type="ARBA" id="ARBA00022723"/>
    </source>
</evidence>
<gene>
    <name evidence="13" type="ORF">EFB08_08555</name>
</gene>
<name>A0A3M9MU20_9BACT</name>
<keyword evidence="5 11" id="KW-0460">Magnesium</keyword>
<protein>
    <recommendedName>
        <fullName evidence="11">Probable inosine/xanthosine triphosphatase</fullName>
        <shortName evidence="11">ITPase/XTPase</shortName>
        <ecNumber evidence="11">3.6.1.73</ecNumber>
    </recommendedName>
    <alternativeName>
        <fullName evidence="11">Non-canonical purine NTP phosphatase</fullName>
    </alternativeName>
    <alternativeName>
        <fullName evidence="11">Non-standard purine NTP phosphatase</fullName>
    </alternativeName>
    <alternativeName>
        <fullName evidence="11">Nucleoside-triphosphate phosphatase</fullName>
        <shortName evidence="11">NTPase</shortName>
    </alternativeName>
</protein>
<feature type="domain" description="Non-canonical purine NTP phosphatase/PRRC1" evidence="12">
    <location>
        <begin position="11"/>
        <end position="173"/>
    </location>
</feature>
<evidence type="ECO:0000256" key="7">
    <source>
        <dbReference type="ARBA" id="ARBA00023211"/>
    </source>
</evidence>
<dbReference type="NCBIfam" id="NF003459">
    <property type="entry name" value="PRK05074.1"/>
    <property type="match status" value="1"/>
</dbReference>
<evidence type="ECO:0000256" key="6">
    <source>
        <dbReference type="ARBA" id="ARBA00023080"/>
    </source>
</evidence>
<comment type="cofactor">
    <cofactor evidence="1">
        <name>Mn(2+)</name>
        <dbReference type="ChEBI" id="CHEBI:29035"/>
    </cofactor>
</comment>
<evidence type="ECO:0000259" key="12">
    <source>
        <dbReference type="Pfam" id="PF01931"/>
    </source>
</evidence>
<dbReference type="PANTHER" id="PTHR34699">
    <property type="match status" value="1"/>
</dbReference>